<dbReference type="EMBL" id="CAJNDS010000624">
    <property type="protein sequence ID" value="CAE7223443.1"/>
    <property type="molecule type" value="Genomic_DNA"/>
</dbReference>
<dbReference type="Proteomes" id="UP000604046">
    <property type="component" value="Unassembled WGS sequence"/>
</dbReference>
<evidence type="ECO:0000313" key="1">
    <source>
        <dbReference type="EMBL" id="CAE7223443.1"/>
    </source>
</evidence>
<protein>
    <submittedName>
        <fullName evidence="1">Uncharacterized protein</fullName>
    </submittedName>
</protein>
<gene>
    <name evidence="1" type="ORF">SNAT2548_LOCUS8422</name>
</gene>
<comment type="caution">
    <text evidence="1">The sequence shown here is derived from an EMBL/GenBank/DDBJ whole genome shotgun (WGS) entry which is preliminary data.</text>
</comment>
<sequence>MSCSLEEPALPTLLGRKESVRKSYRRAHDTLNDELLIRRYESRIAVDDHKNAATFGSSVKEVKHIHAPKPRRAVAFNTSADRFGHIVDGSPGPAAYDLQRWPVVPRCRAQRKLKVMARPCEVQELKPVVLPDGKVLVPFQF</sequence>
<evidence type="ECO:0000313" key="2">
    <source>
        <dbReference type="Proteomes" id="UP000604046"/>
    </source>
</evidence>
<dbReference type="AlphaFoldDB" id="A0A812K4G5"/>
<accession>A0A812K4G5</accession>
<keyword evidence="2" id="KW-1185">Reference proteome</keyword>
<reference evidence="1" key="1">
    <citation type="submission" date="2021-02" db="EMBL/GenBank/DDBJ databases">
        <authorList>
            <person name="Dougan E. K."/>
            <person name="Rhodes N."/>
            <person name="Thang M."/>
            <person name="Chan C."/>
        </authorList>
    </citation>
    <scope>NUCLEOTIDE SEQUENCE</scope>
</reference>
<name>A0A812K4G5_9DINO</name>
<proteinExistence type="predicted"/>
<organism evidence="1 2">
    <name type="scientific">Symbiodinium natans</name>
    <dbReference type="NCBI Taxonomy" id="878477"/>
    <lineage>
        <taxon>Eukaryota</taxon>
        <taxon>Sar</taxon>
        <taxon>Alveolata</taxon>
        <taxon>Dinophyceae</taxon>
        <taxon>Suessiales</taxon>
        <taxon>Symbiodiniaceae</taxon>
        <taxon>Symbiodinium</taxon>
    </lineage>
</organism>